<comment type="subcellular location">
    <subcellularLocation>
        <location evidence="1">Cell outer membrane</location>
        <topology evidence="1">Multi-pass membrane protein</topology>
    </subcellularLocation>
</comment>
<evidence type="ECO:0000259" key="8">
    <source>
        <dbReference type="Pfam" id="PF25183"/>
    </source>
</evidence>
<evidence type="ECO:0000256" key="2">
    <source>
        <dbReference type="ARBA" id="ARBA00022448"/>
    </source>
</evidence>
<dbReference type="EMBL" id="CP002467">
    <property type="protein sequence ID" value="ADV81684.1"/>
    <property type="molecule type" value="Genomic_DNA"/>
</dbReference>
<reference evidence="9 10" key="1">
    <citation type="journal article" date="2012" name="Stand. Genomic Sci.">
        <title>Complete genome sequence of Terriglobus saanensis type strain SP1PR4(T), an Acidobacteria from tundra soil.</title>
        <authorList>
            <person name="Rawat S.R."/>
            <person name="Mannisto M.K."/>
            <person name="Starovoytov V."/>
            <person name="Goodwin L."/>
            <person name="Nolan M."/>
            <person name="Hauser L."/>
            <person name="Land M."/>
            <person name="Davenport K.W."/>
            <person name="Woyke T."/>
            <person name="Haggblom M.M."/>
        </authorList>
    </citation>
    <scope>NUCLEOTIDE SEQUENCE</scope>
    <source>
        <strain evidence="10">ATCC BAA-1853 / DSM 23119 / SP1PR4</strain>
    </source>
</reference>
<dbReference type="Pfam" id="PF25183">
    <property type="entry name" value="OMP_b-brl_4"/>
    <property type="match status" value="2"/>
</dbReference>
<keyword evidence="10" id="KW-1185">Reference proteome</keyword>
<dbReference type="Pfam" id="PF13620">
    <property type="entry name" value="CarboxypepD_reg"/>
    <property type="match status" value="1"/>
</dbReference>
<keyword evidence="3" id="KW-1134">Transmembrane beta strand</keyword>
<dbReference type="eggNOG" id="COG4771">
    <property type="taxonomic scope" value="Bacteria"/>
</dbReference>
<feature type="region of interest" description="Disordered" evidence="7">
    <location>
        <begin position="759"/>
        <end position="781"/>
    </location>
</feature>
<dbReference type="KEGG" id="tsa:AciPR4_0851"/>
<dbReference type="SUPFAM" id="SSF56935">
    <property type="entry name" value="Porins"/>
    <property type="match status" value="1"/>
</dbReference>
<sequence>MRSIHFIAVEAGPMRCHLSIHWKLAAALASLIHPLAGVAQESCPAGLRIEGTVTDTTGAAIPGARVKASEGITATTNGAGGFVLPCVPRSLSTITAQAEGFTPGTAAANGEAGSVVQISLQLPIAAVEASVQVNADASTIDADNGAGTRTLSAQEIQQLPDDPDDLLQQLQMLAATGGGAASSAAVVVDGFQNGSAMPPKSSIASIRVNPDEFSPEYERPSSHGGRIEITTKPGPASFHGALFFNDSDGSFNATNPFSLISTPAGRRRYGFELSGPILRQKSGFSLALEKRDIDEFNIVNATTLNSSGQPVPFQQTVTAPQRRWIASARNDWQVTPRDVATFSYTVDTNNRGNQGVGGLTLAEAGYSSLMNQYNLRFTNVMTLNPNLLHETRIGYTWNRIEQTPLSTAPSVQVAGYFVGGGATSQNLNDRERDLEIDDDLMVTRGKHSFKFGAQSLGLFIHNYDPDTFNGAYTFGGGSAPLLDADNQPTGQTTTLKPIEQYERALLHLPGGNATTYQVTNGNPLVPFTQWRLALYAQDQIKLAPRLNVTTGIRYDLQTSPHSLANFSPRVGISWALDKQSTWVMHLRAGLFSSSVAPSYPTQIYRLNGLRQQQTLIYSPDYSNPLTPIAGSIAIGTRWQFARSYRRIPSAQFQATLDHDLPHHWHASVALTWADGWGDSRSLNINAPQVASGSGGAPDPISALMAPRPFAPNQNIFEYQNSAHTWGTVFWAGIEQKSYKRFSLNLGYWAVNFRSDGGTDLAQPQSSYSNRGESSRPDWQSSGALAETELKLPGRLELSAEFYLHTGLPYNLTTGTDANGDGSFNDRPSYAAAAGDGVYNTRFGLLSTNTVNGNVPRNLGTMPHILHAYANLSRAFKLNPQDADHPSTLTFNVRGINVLNHTNATAVGTVISSPNLGEAITAEAARRVELGVRFAF</sequence>
<feature type="domain" description="TonB-dependent transporter Oar-like beta-barrel" evidence="8">
    <location>
        <begin position="305"/>
        <end position="562"/>
    </location>
</feature>
<dbReference type="InterPro" id="IPR008969">
    <property type="entry name" value="CarboxyPept-like_regulatory"/>
</dbReference>
<keyword evidence="4" id="KW-0812">Transmembrane</keyword>
<dbReference type="InterPro" id="IPR036942">
    <property type="entry name" value="Beta-barrel_TonB_sf"/>
</dbReference>
<proteinExistence type="predicted"/>
<accession>E8V744</accession>
<dbReference type="InterPro" id="IPR057601">
    <property type="entry name" value="Oar-like_b-barrel"/>
</dbReference>
<gene>
    <name evidence="9" type="ordered locus">AciPR4_0851</name>
</gene>
<dbReference type="GO" id="GO:0044718">
    <property type="term" value="P:siderophore transmembrane transport"/>
    <property type="evidence" value="ECO:0007669"/>
    <property type="project" value="TreeGrafter"/>
</dbReference>
<protein>
    <recommendedName>
        <fullName evidence="8">TonB-dependent transporter Oar-like beta-barrel domain-containing protein</fullName>
    </recommendedName>
</protein>
<keyword evidence="6" id="KW-0998">Cell outer membrane</keyword>
<name>E8V744_TERSS</name>
<evidence type="ECO:0000256" key="5">
    <source>
        <dbReference type="ARBA" id="ARBA00023136"/>
    </source>
</evidence>
<dbReference type="STRING" id="401053.AciPR4_0851"/>
<dbReference type="SUPFAM" id="SSF49464">
    <property type="entry name" value="Carboxypeptidase regulatory domain-like"/>
    <property type="match status" value="1"/>
</dbReference>
<evidence type="ECO:0000256" key="1">
    <source>
        <dbReference type="ARBA" id="ARBA00004571"/>
    </source>
</evidence>
<feature type="domain" description="TonB-dependent transporter Oar-like beta-barrel" evidence="8">
    <location>
        <begin position="564"/>
        <end position="926"/>
    </location>
</feature>
<dbReference type="GO" id="GO:0009279">
    <property type="term" value="C:cell outer membrane"/>
    <property type="evidence" value="ECO:0007669"/>
    <property type="project" value="UniProtKB-SubCell"/>
</dbReference>
<feature type="compositionally biased region" description="Polar residues" evidence="7">
    <location>
        <begin position="761"/>
        <end position="781"/>
    </location>
</feature>
<dbReference type="Gene3D" id="2.60.40.1120">
    <property type="entry name" value="Carboxypeptidase-like, regulatory domain"/>
    <property type="match status" value="1"/>
</dbReference>
<evidence type="ECO:0000313" key="9">
    <source>
        <dbReference type="EMBL" id="ADV81684.1"/>
    </source>
</evidence>
<dbReference type="HOGENOM" id="CLU_006298_0_0_0"/>
<evidence type="ECO:0000256" key="6">
    <source>
        <dbReference type="ARBA" id="ARBA00023237"/>
    </source>
</evidence>
<dbReference type="InterPro" id="IPR039426">
    <property type="entry name" value="TonB-dep_rcpt-like"/>
</dbReference>
<dbReference type="AlphaFoldDB" id="E8V744"/>
<keyword evidence="2" id="KW-0813">Transport</keyword>
<evidence type="ECO:0000256" key="7">
    <source>
        <dbReference type="SAM" id="MobiDB-lite"/>
    </source>
</evidence>
<dbReference type="RefSeq" id="WP_013567417.1">
    <property type="nucleotide sequence ID" value="NC_014963.1"/>
</dbReference>
<dbReference type="PANTHER" id="PTHR30069">
    <property type="entry name" value="TONB-DEPENDENT OUTER MEMBRANE RECEPTOR"/>
    <property type="match status" value="1"/>
</dbReference>
<dbReference type="GO" id="GO:0015344">
    <property type="term" value="F:siderophore uptake transmembrane transporter activity"/>
    <property type="evidence" value="ECO:0007669"/>
    <property type="project" value="TreeGrafter"/>
</dbReference>
<evidence type="ECO:0000256" key="4">
    <source>
        <dbReference type="ARBA" id="ARBA00022692"/>
    </source>
</evidence>
<organism evidence="9 10">
    <name type="scientific">Terriglobus saanensis (strain ATCC BAA-1853 / DSM 23119 / SP1PR4)</name>
    <dbReference type="NCBI Taxonomy" id="401053"/>
    <lineage>
        <taxon>Bacteria</taxon>
        <taxon>Pseudomonadati</taxon>
        <taxon>Acidobacteriota</taxon>
        <taxon>Terriglobia</taxon>
        <taxon>Terriglobales</taxon>
        <taxon>Acidobacteriaceae</taxon>
        <taxon>Terriglobus</taxon>
    </lineage>
</organism>
<evidence type="ECO:0000313" key="10">
    <source>
        <dbReference type="Proteomes" id="UP000006844"/>
    </source>
</evidence>
<evidence type="ECO:0000256" key="3">
    <source>
        <dbReference type="ARBA" id="ARBA00022452"/>
    </source>
</evidence>
<dbReference type="Gene3D" id="2.40.170.20">
    <property type="entry name" value="TonB-dependent receptor, beta-barrel domain"/>
    <property type="match status" value="1"/>
</dbReference>
<dbReference type="PANTHER" id="PTHR30069:SF46">
    <property type="entry name" value="OAR PROTEIN"/>
    <property type="match status" value="1"/>
</dbReference>
<keyword evidence="5" id="KW-0472">Membrane</keyword>
<dbReference type="Proteomes" id="UP000006844">
    <property type="component" value="Chromosome"/>
</dbReference>